<proteinExistence type="predicted"/>
<name>A0A2H0XX70_UNCSA</name>
<protein>
    <recommendedName>
        <fullName evidence="1">NIF system FeS cluster assembly NifU N-terminal domain-containing protein</fullName>
    </recommendedName>
</protein>
<organism evidence="2 3">
    <name type="scientific">Candidatus Saganbacteria bacterium CG08_land_8_20_14_0_20_45_16</name>
    <dbReference type="NCBI Taxonomy" id="2014293"/>
    <lineage>
        <taxon>Bacteria</taxon>
        <taxon>Bacillati</taxon>
        <taxon>Saganbacteria</taxon>
    </lineage>
</organism>
<dbReference type="PANTHER" id="PTHR10093">
    <property type="entry name" value="IRON-SULFUR CLUSTER ASSEMBLY ENZYME NIFU HOMOLOG"/>
    <property type="match status" value="1"/>
</dbReference>
<dbReference type="Pfam" id="PF01592">
    <property type="entry name" value="NifU_N"/>
    <property type="match status" value="1"/>
</dbReference>
<sequence>MGNRANKRGAGEYMEKTANSLIDQFSGRMNSPTSSAILKGICGEEMGFYLLIEKGRIEDVKFYSEGCAGTKACAAMAASLALNKTVSEALLISAGEVIKKLPALPQEHLHCSILVVSVLYKAIADYLLQL</sequence>
<dbReference type="Proteomes" id="UP000231343">
    <property type="component" value="Unassembled WGS sequence"/>
</dbReference>
<dbReference type="GO" id="GO:0005506">
    <property type="term" value="F:iron ion binding"/>
    <property type="evidence" value="ECO:0007669"/>
    <property type="project" value="InterPro"/>
</dbReference>
<dbReference type="CDD" id="cd06664">
    <property type="entry name" value="IscU_like"/>
    <property type="match status" value="1"/>
</dbReference>
<gene>
    <name evidence="2" type="ORF">COT42_07045</name>
</gene>
<dbReference type="InterPro" id="IPR002871">
    <property type="entry name" value="NIF_FeS_clus_asmbl_NifU_N"/>
</dbReference>
<evidence type="ECO:0000313" key="2">
    <source>
        <dbReference type="EMBL" id="PIS28748.1"/>
    </source>
</evidence>
<dbReference type="GO" id="GO:0051536">
    <property type="term" value="F:iron-sulfur cluster binding"/>
    <property type="evidence" value="ECO:0007669"/>
    <property type="project" value="InterPro"/>
</dbReference>
<dbReference type="GO" id="GO:0016226">
    <property type="term" value="P:iron-sulfur cluster assembly"/>
    <property type="evidence" value="ECO:0007669"/>
    <property type="project" value="InterPro"/>
</dbReference>
<evidence type="ECO:0000259" key="1">
    <source>
        <dbReference type="Pfam" id="PF01592"/>
    </source>
</evidence>
<comment type="caution">
    <text evidence="2">The sequence shown here is derived from an EMBL/GenBank/DDBJ whole genome shotgun (WGS) entry which is preliminary data.</text>
</comment>
<evidence type="ECO:0000313" key="3">
    <source>
        <dbReference type="Proteomes" id="UP000231343"/>
    </source>
</evidence>
<dbReference type="AlphaFoldDB" id="A0A2H0XX70"/>
<dbReference type="EMBL" id="PEYM01000117">
    <property type="protein sequence ID" value="PIS28748.1"/>
    <property type="molecule type" value="Genomic_DNA"/>
</dbReference>
<reference evidence="2 3" key="1">
    <citation type="submission" date="2017-09" db="EMBL/GenBank/DDBJ databases">
        <title>Depth-based differentiation of microbial function through sediment-hosted aquifers and enrichment of novel symbionts in the deep terrestrial subsurface.</title>
        <authorList>
            <person name="Probst A.J."/>
            <person name="Ladd B."/>
            <person name="Jarett J.K."/>
            <person name="Geller-Mcgrath D.E."/>
            <person name="Sieber C.M."/>
            <person name="Emerson J.B."/>
            <person name="Anantharaman K."/>
            <person name="Thomas B.C."/>
            <person name="Malmstrom R."/>
            <person name="Stieglmeier M."/>
            <person name="Klingl A."/>
            <person name="Woyke T."/>
            <person name="Ryan C.M."/>
            <person name="Banfield J.F."/>
        </authorList>
    </citation>
    <scope>NUCLEOTIDE SEQUENCE [LARGE SCALE GENOMIC DNA]</scope>
    <source>
        <strain evidence="2">CG08_land_8_20_14_0_20_45_16</strain>
    </source>
</reference>
<accession>A0A2H0XX70</accession>
<dbReference type="Gene3D" id="3.90.1010.10">
    <property type="match status" value="1"/>
</dbReference>
<feature type="domain" description="NIF system FeS cluster assembly NifU N-terminal" evidence="1">
    <location>
        <begin position="36"/>
        <end position="127"/>
    </location>
</feature>
<dbReference type="SUPFAM" id="SSF82649">
    <property type="entry name" value="SufE/NifU"/>
    <property type="match status" value="1"/>
</dbReference>